<dbReference type="Proteomes" id="UP000009131">
    <property type="component" value="Unassembled WGS sequence"/>
</dbReference>
<name>G7DWU9_MIXOS</name>
<dbReference type="STRING" id="764103.G7DWU9"/>
<dbReference type="OrthoDB" id="3364966at2759"/>
<keyword evidence="2 7" id="KW-0812">Transmembrane</keyword>
<feature type="transmembrane region" description="Helical" evidence="7">
    <location>
        <begin position="390"/>
        <end position="407"/>
    </location>
</feature>
<dbReference type="InParanoid" id="G7DWU9"/>
<dbReference type="GO" id="GO:0016020">
    <property type="term" value="C:membrane"/>
    <property type="evidence" value="ECO:0007669"/>
    <property type="project" value="UniProtKB-SubCell"/>
</dbReference>
<feature type="transmembrane region" description="Helical" evidence="7">
    <location>
        <begin position="335"/>
        <end position="357"/>
    </location>
</feature>
<evidence type="ECO:0000256" key="3">
    <source>
        <dbReference type="ARBA" id="ARBA00022729"/>
    </source>
</evidence>
<dbReference type="EMBL" id="BABT02000054">
    <property type="protein sequence ID" value="GAA95046.1"/>
    <property type="molecule type" value="Genomic_DNA"/>
</dbReference>
<evidence type="ECO:0000256" key="2">
    <source>
        <dbReference type="ARBA" id="ARBA00022692"/>
    </source>
</evidence>
<feature type="region of interest" description="Disordered" evidence="6">
    <location>
        <begin position="1"/>
        <end position="30"/>
    </location>
</feature>
<feature type="compositionally biased region" description="Low complexity" evidence="6">
    <location>
        <begin position="213"/>
        <end position="226"/>
    </location>
</feature>
<evidence type="ECO:0000313" key="10">
    <source>
        <dbReference type="Proteomes" id="UP000009131"/>
    </source>
</evidence>
<evidence type="ECO:0000313" key="9">
    <source>
        <dbReference type="EMBL" id="GAA95046.1"/>
    </source>
</evidence>
<dbReference type="Pfam" id="PF09335">
    <property type="entry name" value="VTT_dom"/>
    <property type="match status" value="1"/>
</dbReference>
<evidence type="ECO:0000256" key="7">
    <source>
        <dbReference type="SAM" id="Phobius"/>
    </source>
</evidence>
<reference evidence="9 10" key="1">
    <citation type="journal article" date="2011" name="J. Gen. Appl. Microbiol.">
        <title>Draft genome sequencing of the enigmatic basidiomycete Mixia osmundae.</title>
        <authorList>
            <person name="Nishida H."/>
            <person name="Nagatsuka Y."/>
            <person name="Sugiyama J."/>
        </authorList>
    </citation>
    <scope>NUCLEOTIDE SEQUENCE [LARGE SCALE GENOMIC DNA]</scope>
    <source>
        <strain evidence="10">CBS 9802 / IAM 14324 / JCM 22182 / KY 12970</strain>
    </source>
</reference>
<dbReference type="RefSeq" id="XP_014566708.1">
    <property type="nucleotide sequence ID" value="XM_014711222.1"/>
</dbReference>
<feature type="region of interest" description="Disordered" evidence="6">
    <location>
        <begin position="288"/>
        <end position="326"/>
    </location>
</feature>
<organism evidence="9 10">
    <name type="scientific">Mixia osmundae (strain CBS 9802 / IAM 14324 / JCM 22182 / KY 12970)</name>
    <dbReference type="NCBI Taxonomy" id="764103"/>
    <lineage>
        <taxon>Eukaryota</taxon>
        <taxon>Fungi</taxon>
        <taxon>Dikarya</taxon>
        <taxon>Basidiomycota</taxon>
        <taxon>Pucciniomycotina</taxon>
        <taxon>Mixiomycetes</taxon>
        <taxon>Mixiales</taxon>
        <taxon>Mixiaceae</taxon>
        <taxon>Mixia</taxon>
    </lineage>
</organism>
<comment type="subcellular location">
    <subcellularLocation>
        <location evidence="1">Membrane</location>
        <topology evidence="1">Multi-pass membrane protein</topology>
    </subcellularLocation>
</comment>
<keyword evidence="5 7" id="KW-0472">Membrane</keyword>
<feature type="domain" description="VTT" evidence="8">
    <location>
        <begin position="409"/>
        <end position="528"/>
    </location>
</feature>
<feature type="compositionally biased region" description="Polar residues" evidence="6">
    <location>
        <begin position="293"/>
        <end position="310"/>
    </location>
</feature>
<evidence type="ECO:0000256" key="1">
    <source>
        <dbReference type="ARBA" id="ARBA00004141"/>
    </source>
</evidence>
<feature type="compositionally biased region" description="Polar residues" evidence="6">
    <location>
        <begin position="154"/>
        <end position="164"/>
    </location>
</feature>
<dbReference type="PANTHER" id="PTHR43220:SF21">
    <property type="entry name" value="TRANSMEMBRANE PROTEIN 41A"/>
    <property type="match status" value="1"/>
</dbReference>
<dbReference type="InterPro" id="IPR045014">
    <property type="entry name" value="TM41A/B"/>
</dbReference>
<feature type="compositionally biased region" description="Low complexity" evidence="6">
    <location>
        <begin position="188"/>
        <end position="199"/>
    </location>
</feature>
<dbReference type="eggNOG" id="KOG3140">
    <property type="taxonomic scope" value="Eukaryota"/>
</dbReference>
<keyword evidence="3" id="KW-0732">Signal</keyword>
<keyword evidence="4 7" id="KW-1133">Transmembrane helix</keyword>
<feature type="region of interest" description="Disordered" evidence="6">
    <location>
        <begin position="51"/>
        <end position="80"/>
    </location>
</feature>
<dbReference type="HOGENOM" id="CLU_410533_0_0_1"/>
<feature type="transmembrane region" description="Helical" evidence="7">
    <location>
        <begin position="413"/>
        <end position="438"/>
    </location>
</feature>
<keyword evidence="10" id="KW-1185">Reference proteome</keyword>
<accession>G7DWU9</accession>
<feature type="compositionally biased region" description="Low complexity" evidence="6">
    <location>
        <begin position="53"/>
        <end position="72"/>
    </location>
</feature>
<gene>
    <name evidence="9" type="primary">Mo01701</name>
    <name evidence="9" type="ORF">E5Q_01701</name>
</gene>
<evidence type="ECO:0000256" key="4">
    <source>
        <dbReference type="ARBA" id="ARBA00022989"/>
    </source>
</evidence>
<sequence>MSTGTDGAPSTPVASASGLSAGGTTAYSSRNGIKRSSSLFVLPTRASLSNLFGSSQAGGSAGSATPAMAMGSPKEQVSMAKDELVAPASPAESLLPPSALRLPLTSITTRQRARSLINSATARTLASGEATLEGTDTDAYASRQMPSSAVPRRNSATSSASTGRPRTMRAYTHTLSPLTSSPDHRSKSSAAVASGSSSSFQTDSEFDDKLGAPSLSGDLTSGSSPDSSPPRTPPTEWQESPPRPHGKGRERASTILAGPWTAMPSRVWSYYNSQADLEAANDLAFDNSHPRSTRWSNGPQGFSPYPQDQTGKIARTGSISAPSPAVPSGRPLHALLRPMLILAGLFVISLGLVVYLVSTIPTLQLPHSLSDVRAQTLALKQYGAAGTRQSLHVFTILCCLFVFKQAFSIPGSILMNILFGALYGTFLGTIYTCLLTAVGSSAAYGMAAICKDLVERFFARPLAITKGHLDSNPDDLFSYLLLARFFPLLPYSVLNIVSGVLAVPLLPFFVTLVIGSGPYNFTTTQVGQLLAQVSAIDADALGSIWSPSLVIKLVLVTLISTVPLVFKTQLKRLVGILTAKLTGQYELISTVESDELLLPATNASPSRTPSVLRGTPRKPQPASMTASRSKRLRQSHHFSGDWNAWNVPHRHATLSTEEAVLSPSSTVLR</sequence>
<dbReference type="RefSeq" id="XP_014564740.1">
    <property type="nucleotide sequence ID" value="XM_014709254.1"/>
</dbReference>
<evidence type="ECO:0000256" key="6">
    <source>
        <dbReference type="SAM" id="MobiDB-lite"/>
    </source>
</evidence>
<dbReference type="PANTHER" id="PTHR43220">
    <property type="match status" value="1"/>
</dbReference>
<evidence type="ECO:0000256" key="5">
    <source>
        <dbReference type="ARBA" id="ARBA00023136"/>
    </source>
</evidence>
<protein>
    <recommendedName>
        <fullName evidence="8">VTT domain-containing protein</fullName>
    </recommendedName>
</protein>
<feature type="region of interest" description="Disordered" evidence="6">
    <location>
        <begin position="599"/>
        <end position="630"/>
    </location>
</feature>
<feature type="transmembrane region" description="Helical" evidence="7">
    <location>
        <begin position="488"/>
        <end position="514"/>
    </location>
</feature>
<dbReference type="InterPro" id="IPR032816">
    <property type="entry name" value="VTT_dom"/>
</dbReference>
<feature type="region of interest" description="Disordered" evidence="6">
    <location>
        <begin position="124"/>
        <end position="250"/>
    </location>
</feature>
<proteinExistence type="predicted"/>
<reference evidence="9 10" key="2">
    <citation type="journal article" date="2012" name="Open Biol.">
        <title>Characteristics of nucleosomes and linker DNA regions on the genome of the basidiomycete Mixia osmundae revealed by mono- and dinucleosome mapping.</title>
        <authorList>
            <person name="Nishida H."/>
            <person name="Kondo S."/>
            <person name="Matsumoto T."/>
            <person name="Suzuki Y."/>
            <person name="Yoshikawa H."/>
            <person name="Taylor T.D."/>
            <person name="Sugiyama J."/>
        </authorList>
    </citation>
    <scope>NUCLEOTIDE SEQUENCE [LARGE SCALE GENOMIC DNA]</scope>
    <source>
        <strain evidence="10">CBS 9802 / IAM 14324 / JCM 22182 / KY 12970</strain>
    </source>
</reference>
<comment type="caution">
    <text evidence="9">The sequence shown here is derived from an EMBL/GenBank/DDBJ whole genome shotgun (WGS) entry which is preliminary data.</text>
</comment>
<feature type="transmembrane region" description="Helical" evidence="7">
    <location>
        <begin position="544"/>
        <end position="566"/>
    </location>
</feature>
<feature type="compositionally biased region" description="Polar residues" evidence="6">
    <location>
        <begin position="12"/>
        <end position="30"/>
    </location>
</feature>
<evidence type="ECO:0000259" key="8">
    <source>
        <dbReference type="Pfam" id="PF09335"/>
    </source>
</evidence>
<dbReference type="AlphaFoldDB" id="G7DWU9"/>